<evidence type="ECO:0000256" key="4">
    <source>
        <dbReference type="ARBA" id="ARBA00022692"/>
    </source>
</evidence>
<organism evidence="10 11">
    <name type="scientific">Neocallimastix californiae</name>
    <dbReference type="NCBI Taxonomy" id="1754190"/>
    <lineage>
        <taxon>Eukaryota</taxon>
        <taxon>Fungi</taxon>
        <taxon>Fungi incertae sedis</taxon>
        <taxon>Chytridiomycota</taxon>
        <taxon>Chytridiomycota incertae sedis</taxon>
        <taxon>Neocallimastigomycetes</taxon>
        <taxon>Neocallimastigales</taxon>
        <taxon>Neocallimastigaceae</taxon>
        <taxon>Neocallimastix</taxon>
    </lineage>
</organism>
<dbReference type="Proteomes" id="UP000193920">
    <property type="component" value="Unassembled WGS sequence"/>
</dbReference>
<keyword evidence="6 9" id="KW-1133">Transmembrane helix</keyword>
<dbReference type="GO" id="GO:0045047">
    <property type="term" value="P:protein targeting to ER"/>
    <property type="evidence" value="ECO:0007669"/>
    <property type="project" value="TreeGrafter"/>
</dbReference>
<comment type="subcellular location">
    <subcellularLocation>
        <location evidence="1">Endoplasmic reticulum membrane</location>
        <topology evidence="1">Multi-pass membrane protein</topology>
    </subcellularLocation>
</comment>
<dbReference type="GO" id="GO:0005787">
    <property type="term" value="C:signal peptidase complex"/>
    <property type="evidence" value="ECO:0007669"/>
    <property type="project" value="InterPro"/>
</dbReference>
<dbReference type="STRING" id="1754190.A0A1Y2AQJ4"/>
<dbReference type="PANTHER" id="PTHR13085:SF0">
    <property type="entry name" value="SIGNAL PEPTIDASE COMPLEX SUBUNIT 2"/>
    <property type="match status" value="1"/>
</dbReference>
<comment type="function">
    <text evidence="8">Component of the signal peptidase complex (SPC) which catalyzes the cleavage of N-terminal signal sequences from nascent proteins as they are translocated into the lumen of the endoplasmic reticulum. Enhances the enzymatic activity of SPC and facilitates the interactions between different components of the translocation site.</text>
</comment>
<dbReference type="InterPro" id="IPR009582">
    <property type="entry name" value="Spc2/SPCS2"/>
</dbReference>
<proteinExistence type="inferred from homology"/>
<keyword evidence="11" id="KW-1185">Reference proteome</keyword>
<keyword evidence="5" id="KW-0256">Endoplasmic reticulum</keyword>
<accession>A0A1Y2AQJ4</accession>
<dbReference type="OrthoDB" id="29558at2759"/>
<keyword evidence="7 9" id="KW-0472">Membrane</keyword>
<dbReference type="PANTHER" id="PTHR13085">
    <property type="entry name" value="MICROSOMAL SIGNAL PEPTIDASE 25 KDA SUBUNIT"/>
    <property type="match status" value="1"/>
</dbReference>
<evidence type="ECO:0000256" key="6">
    <source>
        <dbReference type="ARBA" id="ARBA00022989"/>
    </source>
</evidence>
<keyword evidence="4 9" id="KW-0812">Transmembrane</keyword>
<comment type="similarity">
    <text evidence="2">Belongs to the SPCS2 family.</text>
</comment>
<dbReference type="GO" id="GO:0006465">
    <property type="term" value="P:signal peptide processing"/>
    <property type="evidence" value="ECO:0007669"/>
    <property type="project" value="InterPro"/>
</dbReference>
<dbReference type="AlphaFoldDB" id="A0A1Y2AQJ4"/>
<evidence type="ECO:0000256" key="1">
    <source>
        <dbReference type="ARBA" id="ARBA00004477"/>
    </source>
</evidence>
<gene>
    <name evidence="10" type="ORF">LY90DRAFT_514433</name>
</gene>
<dbReference type="Pfam" id="PF06703">
    <property type="entry name" value="SPC25"/>
    <property type="match status" value="1"/>
</dbReference>
<evidence type="ECO:0000256" key="7">
    <source>
        <dbReference type="ARBA" id="ARBA00023136"/>
    </source>
</evidence>
<evidence type="ECO:0000256" key="8">
    <source>
        <dbReference type="ARBA" id="ARBA00045608"/>
    </source>
</evidence>
<name>A0A1Y2AQJ4_9FUNG</name>
<evidence type="ECO:0000256" key="3">
    <source>
        <dbReference type="ARBA" id="ARBA00017057"/>
    </source>
</evidence>
<feature type="transmembrane region" description="Helical" evidence="9">
    <location>
        <begin position="82"/>
        <end position="100"/>
    </location>
</feature>
<evidence type="ECO:0000256" key="5">
    <source>
        <dbReference type="ARBA" id="ARBA00022824"/>
    </source>
</evidence>
<feature type="transmembrane region" description="Helical" evidence="9">
    <location>
        <begin position="52"/>
        <end position="70"/>
    </location>
</feature>
<evidence type="ECO:0000313" key="11">
    <source>
        <dbReference type="Proteomes" id="UP000193920"/>
    </source>
</evidence>
<sequence>MEEKKKMFFESVEDLTIKKYSNVDVQYALEKAISKLFTKIYGYTEDHKHSNIYLILGYTASIIAGAASLYSYIKPFNECKGILTVSVLLYFILGGIITLYNKFVKKNEVFNGSKKEEKDVKYITVSLQNKKYSDIVEITIELKNSLLNSTKTLKKSYGSWFDEEGKFVASAFLKDIEYILEKKQ</sequence>
<dbReference type="EMBL" id="MCOG01000218">
    <property type="protein sequence ID" value="ORY24833.1"/>
    <property type="molecule type" value="Genomic_DNA"/>
</dbReference>
<evidence type="ECO:0000313" key="10">
    <source>
        <dbReference type="EMBL" id="ORY24833.1"/>
    </source>
</evidence>
<comment type="caution">
    <text evidence="10">The sequence shown here is derived from an EMBL/GenBank/DDBJ whole genome shotgun (WGS) entry which is preliminary data.</text>
</comment>
<protein>
    <recommendedName>
        <fullName evidence="3">Signal peptidase complex subunit 2</fullName>
    </recommendedName>
</protein>
<evidence type="ECO:0000256" key="9">
    <source>
        <dbReference type="SAM" id="Phobius"/>
    </source>
</evidence>
<reference evidence="10 11" key="1">
    <citation type="submission" date="2016-08" db="EMBL/GenBank/DDBJ databases">
        <title>A Parts List for Fungal Cellulosomes Revealed by Comparative Genomics.</title>
        <authorList>
            <consortium name="DOE Joint Genome Institute"/>
            <person name="Haitjema C.H."/>
            <person name="Gilmore S.P."/>
            <person name="Henske J.K."/>
            <person name="Solomon K.V."/>
            <person name="De Groot R."/>
            <person name="Kuo A."/>
            <person name="Mondo S.J."/>
            <person name="Salamov A.A."/>
            <person name="Labutti K."/>
            <person name="Zhao Z."/>
            <person name="Chiniquy J."/>
            <person name="Barry K."/>
            <person name="Brewer H.M."/>
            <person name="Purvine S.O."/>
            <person name="Wright A.T."/>
            <person name="Boxma B."/>
            <person name="Van Alen T."/>
            <person name="Hackstein J.H."/>
            <person name="Baker S.E."/>
            <person name="Grigoriev I.V."/>
            <person name="O'Malley M.A."/>
        </authorList>
    </citation>
    <scope>NUCLEOTIDE SEQUENCE [LARGE SCALE GENOMIC DNA]</scope>
    <source>
        <strain evidence="10 11">G1</strain>
    </source>
</reference>
<evidence type="ECO:0000256" key="2">
    <source>
        <dbReference type="ARBA" id="ARBA00007324"/>
    </source>
</evidence>